<evidence type="ECO:0000313" key="2">
    <source>
        <dbReference type="EMBL" id="KAE8372563.1"/>
    </source>
</evidence>
<feature type="non-terminal residue" evidence="2">
    <location>
        <position position="89"/>
    </location>
</feature>
<protein>
    <submittedName>
        <fullName evidence="2">Uncharacterized protein</fullName>
    </submittedName>
</protein>
<reference evidence="2 3" key="1">
    <citation type="submission" date="2019-04" db="EMBL/GenBank/DDBJ databases">
        <title>Friends and foes A comparative genomics studyof 23 Aspergillus species from section Flavi.</title>
        <authorList>
            <consortium name="DOE Joint Genome Institute"/>
            <person name="Kjaerbolling I."/>
            <person name="Vesth T."/>
            <person name="Frisvad J.C."/>
            <person name="Nybo J.L."/>
            <person name="Theobald S."/>
            <person name="Kildgaard S."/>
            <person name="Isbrandt T."/>
            <person name="Kuo A."/>
            <person name="Sato A."/>
            <person name="Lyhne E.K."/>
            <person name="Kogle M.E."/>
            <person name="Wiebenga A."/>
            <person name="Kun R.S."/>
            <person name="Lubbers R.J."/>
            <person name="Makela M.R."/>
            <person name="Barry K."/>
            <person name="Chovatia M."/>
            <person name="Clum A."/>
            <person name="Daum C."/>
            <person name="Haridas S."/>
            <person name="He G."/>
            <person name="LaButti K."/>
            <person name="Lipzen A."/>
            <person name="Mondo S."/>
            <person name="Riley R."/>
            <person name="Salamov A."/>
            <person name="Simmons B.A."/>
            <person name="Magnuson J.K."/>
            <person name="Henrissat B."/>
            <person name="Mortensen U.H."/>
            <person name="Larsen T.O."/>
            <person name="Devries R.P."/>
            <person name="Grigoriev I.V."/>
            <person name="Machida M."/>
            <person name="Baker S.E."/>
            <person name="Andersen M.R."/>
        </authorList>
    </citation>
    <scope>NUCLEOTIDE SEQUENCE [LARGE SCALE GENOMIC DNA]</scope>
    <source>
        <strain evidence="2 3">IBT 29228</strain>
    </source>
</reference>
<evidence type="ECO:0000256" key="1">
    <source>
        <dbReference type="SAM" id="Phobius"/>
    </source>
</evidence>
<sequence length="89" mass="10508">MPNTHIMKSRYMMLVRIFLPETPCIEYSYLFIYCVLFQFILKLLYVISFFCTEYFCLVLLCFSHPSRSSVPLRLFSDSGQGCQCFTSPM</sequence>
<dbReference type="Proteomes" id="UP000326198">
    <property type="component" value="Unassembled WGS sequence"/>
</dbReference>
<accession>A0A5N7AS49</accession>
<keyword evidence="1" id="KW-1133">Transmembrane helix</keyword>
<gene>
    <name evidence="2" type="ORF">BDV26DRAFT_273914</name>
</gene>
<dbReference type="EMBL" id="ML736352">
    <property type="protein sequence ID" value="KAE8372563.1"/>
    <property type="molecule type" value="Genomic_DNA"/>
</dbReference>
<keyword evidence="1" id="KW-0812">Transmembrane</keyword>
<dbReference type="AlphaFoldDB" id="A0A5N7AS49"/>
<organism evidence="2 3">
    <name type="scientific">Aspergillus bertholletiae</name>
    <dbReference type="NCBI Taxonomy" id="1226010"/>
    <lineage>
        <taxon>Eukaryota</taxon>
        <taxon>Fungi</taxon>
        <taxon>Dikarya</taxon>
        <taxon>Ascomycota</taxon>
        <taxon>Pezizomycotina</taxon>
        <taxon>Eurotiomycetes</taxon>
        <taxon>Eurotiomycetidae</taxon>
        <taxon>Eurotiales</taxon>
        <taxon>Aspergillaceae</taxon>
        <taxon>Aspergillus</taxon>
        <taxon>Aspergillus subgen. Circumdati</taxon>
    </lineage>
</organism>
<feature type="transmembrane region" description="Helical" evidence="1">
    <location>
        <begin position="39"/>
        <end position="62"/>
    </location>
</feature>
<name>A0A5N7AS49_9EURO</name>
<proteinExistence type="predicted"/>
<keyword evidence="1" id="KW-0472">Membrane</keyword>
<evidence type="ECO:0000313" key="3">
    <source>
        <dbReference type="Proteomes" id="UP000326198"/>
    </source>
</evidence>
<keyword evidence="3" id="KW-1185">Reference proteome</keyword>
<feature type="transmembrane region" description="Helical" evidence="1">
    <location>
        <begin position="12"/>
        <end position="33"/>
    </location>
</feature>